<dbReference type="Proteomes" id="UP001234297">
    <property type="component" value="Chromosome 11"/>
</dbReference>
<keyword evidence="2" id="KW-1185">Reference proteome</keyword>
<name>A0ACC2KRR6_PERAE</name>
<evidence type="ECO:0000313" key="1">
    <source>
        <dbReference type="EMBL" id="KAJ8623889.1"/>
    </source>
</evidence>
<proteinExistence type="predicted"/>
<reference evidence="1 2" key="1">
    <citation type="journal article" date="2022" name="Hortic Res">
        <title>A haplotype resolved chromosomal level avocado genome allows analysis of novel avocado genes.</title>
        <authorList>
            <person name="Nath O."/>
            <person name="Fletcher S.J."/>
            <person name="Hayward A."/>
            <person name="Shaw L.M."/>
            <person name="Masouleh A.K."/>
            <person name="Furtado A."/>
            <person name="Henry R.J."/>
            <person name="Mitter N."/>
        </authorList>
    </citation>
    <scope>NUCLEOTIDE SEQUENCE [LARGE SCALE GENOMIC DNA]</scope>
    <source>
        <strain evidence="2">cv. Hass</strain>
    </source>
</reference>
<organism evidence="1 2">
    <name type="scientific">Persea americana</name>
    <name type="common">Avocado</name>
    <dbReference type="NCBI Taxonomy" id="3435"/>
    <lineage>
        <taxon>Eukaryota</taxon>
        <taxon>Viridiplantae</taxon>
        <taxon>Streptophyta</taxon>
        <taxon>Embryophyta</taxon>
        <taxon>Tracheophyta</taxon>
        <taxon>Spermatophyta</taxon>
        <taxon>Magnoliopsida</taxon>
        <taxon>Magnoliidae</taxon>
        <taxon>Laurales</taxon>
        <taxon>Lauraceae</taxon>
        <taxon>Persea</taxon>
    </lineage>
</organism>
<gene>
    <name evidence="1" type="ORF">MRB53_032419</name>
</gene>
<dbReference type="EMBL" id="CM056819">
    <property type="protein sequence ID" value="KAJ8623889.1"/>
    <property type="molecule type" value="Genomic_DNA"/>
</dbReference>
<protein>
    <submittedName>
        <fullName evidence="1">Uncharacterized protein</fullName>
    </submittedName>
</protein>
<comment type="caution">
    <text evidence="1">The sequence shown here is derived from an EMBL/GenBank/DDBJ whole genome shotgun (WGS) entry which is preliminary data.</text>
</comment>
<sequence length="713" mass="79919">MKRMISLRHIEFREFRRHIEFPGFRARSPLLPKGIGELTCLMTLPTFVVGEESGPGIEELKGLNQLWGDFCITGLNHVRNGECAREANLKAKKHLHSLELSWLSDHGTAADTEGNSEEAVIENLEPHSRLKKLAVENYMGMKFPNRMKMLTNLTDIRLSGCKRCEHLPPLWRLPFLESLELRNMRAVKYIVELDGSDNSKDIFPCLKLLELEGMFDLEGWSSQQEDGDGDEQGRERDEQVILQSLCTLSINNSPKLTRIPWLRHVSSLTSLKIGYVGLDMIEIPASQSLKELSLSNMPNLERWSVQEADEMIFSSLRVLDISDCPKLICLPQLLLPALGQLDMSGVSCDKIEFSTSHSLRLVHLYSMPNLERLSLKASNDNEHLVCGPFIEFSVNECPRMTRLPHLLPSISISLIISASNEMLLEWVVANYTSLSNLSIKELLEDKHLPSCTGLHTLKIIDSPNLTSLSNQLENLPALEELIIIGCNDLELSLPPDGLQQQQRSPPPLDSLRVLKIINSCHNQISLPGDGIVLTSLKSLNIVSCANLESISADMLQNLTSLEIKSCPKLWSSLVSLENLKSIVSLKISGCPDLTRLLGSMENFKSLTELRIEDCPGMRSLPESVKNLTSLTDLRIKNCPGMLSLPESMGDLTLLRRLEIGNCPGITTLPNGLKRLGNLYDLRIYQCPDLKSKLRFPKGRDWHKVAHVPCRLTV</sequence>
<evidence type="ECO:0000313" key="2">
    <source>
        <dbReference type="Proteomes" id="UP001234297"/>
    </source>
</evidence>
<accession>A0ACC2KRR6</accession>